<dbReference type="HOGENOM" id="CLU_3264694_0_0_6"/>
<accession>K0CD28</accession>
<dbReference type="Proteomes" id="UP000006286">
    <property type="component" value="Chromosome"/>
</dbReference>
<organism evidence="2 3">
    <name type="scientific">Alcanivorax dieselolei (strain DSM 16502 / CGMCC 1.3690 / MCCC 1A00001 / B-5)</name>
    <name type="common">Alloalcanivorax dieselolei</name>
    <dbReference type="NCBI Taxonomy" id="930169"/>
    <lineage>
        <taxon>Bacteria</taxon>
        <taxon>Pseudomonadati</taxon>
        <taxon>Pseudomonadota</taxon>
        <taxon>Gammaproteobacteria</taxon>
        <taxon>Oceanospirillales</taxon>
        <taxon>Alcanivoracaceae</taxon>
        <taxon>Alloalcanivorax</taxon>
    </lineage>
</organism>
<evidence type="ECO:0000256" key="1">
    <source>
        <dbReference type="SAM" id="MobiDB-lite"/>
    </source>
</evidence>
<evidence type="ECO:0000313" key="3">
    <source>
        <dbReference type="Proteomes" id="UP000006286"/>
    </source>
</evidence>
<keyword evidence="3" id="KW-1185">Reference proteome</keyword>
<gene>
    <name evidence="2" type="ordered locus">B5T_02056</name>
</gene>
<name>K0CD28_ALCDB</name>
<proteinExistence type="predicted"/>
<reference evidence="2 3" key="1">
    <citation type="journal article" date="2012" name="J. Bacteriol.">
        <title>Complete genome sequence of Alcanivorax dieselolei type strain B5.</title>
        <authorList>
            <person name="Lai Q."/>
            <person name="Li W."/>
            <person name="Shao Z."/>
        </authorList>
    </citation>
    <scope>NUCLEOTIDE SEQUENCE [LARGE SCALE GENOMIC DNA]</scope>
    <source>
        <strain evidence="3">DSM 16502 / CGMCC 1.3690 / B-5</strain>
    </source>
</reference>
<dbReference type="KEGG" id="adi:B5T_02056"/>
<protein>
    <submittedName>
        <fullName evidence="2">Uncharacterized protein</fullName>
    </submittedName>
</protein>
<feature type="region of interest" description="Disordered" evidence="1">
    <location>
        <begin position="1"/>
        <end position="20"/>
    </location>
</feature>
<dbReference type="EMBL" id="CP003466">
    <property type="protein sequence ID" value="AFT70330.1"/>
    <property type="molecule type" value="Genomic_DNA"/>
</dbReference>
<dbReference type="AlphaFoldDB" id="K0CD28"/>
<sequence length="41" mass="4508">MAQIHEDFPRTGTGKARSASYAPNCATFRWGGRRRLAATTP</sequence>
<evidence type="ECO:0000313" key="2">
    <source>
        <dbReference type="EMBL" id="AFT70330.1"/>
    </source>
</evidence>